<dbReference type="EMBL" id="JBBXMP010000812">
    <property type="protein sequence ID" value="KAL0056922.1"/>
    <property type="molecule type" value="Genomic_DNA"/>
</dbReference>
<accession>A0ABR2Z8V7</accession>
<sequence length="251" mass="28400">MVITDSSEDHKSSWGNVVSTGGWGDATQIAEVTWTPRPPSPDQWGELPATPVSEPSDASGGTGMTTKLEAAWMQSRAMQQAGYDYGRLWRDGWKRSRRNVLKYMRRDFGELGWSYQGSPDRDTSLDDLPNQEWFFRSLPAARNCCAPPPTFMGPQIKERMAVCRSWVESGEEEVATLCSWVSDLKRHICLLKEEIEDISTELHDMEDLIYKADGKIHNDKDDLEDLEDIRLVALSWLQNSNVVMPKSLPSS</sequence>
<gene>
    <name evidence="2" type="ORF">AAF712_016463</name>
</gene>
<reference evidence="2 3" key="1">
    <citation type="submission" date="2024-05" db="EMBL/GenBank/DDBJ databases">
        <title>A draft genome resource for the thread blight pathogen Marasmius tenuissimus strain MS-2.</title>
        <authorList>
            <person name="Yulfo-Soto G.E."/>
            <person name="Baruah I.K."/>
            <person name="Amoako-Attah I."/>
            <person name="Bukari Y."/>
            <person name="Meinhardt L.W."/>
            <person name="Bailey B.A."/>
            <person name="Cohen S.P."/>
        </authorList>
    </citation>
    <scope>NUCLEOTIDE SEQUENCE [LARGE SCALE GENOMIC DNA]</scope>
    <source>
        <strain evidence="2 3">MS-2</strain>
    </source>
</reference>
<protein>
    <submittedName>
        <fullName evidence="2">Uncharacterized protein</fullName>
    </submittedName>
</protein>
<feature type="region of interest" description="Disordered" evidence="1">
    <location>
        <begin position="35"/>
        <end position="64"/>
    </location>
</feature>
<evidence type="ECO:0000256" key="1">
    <source>
        <dbReference type="SAM" id="MobiDB-lite"/>
    </source>
</evidence>
<keyword evidence="3" id="KW-1185">Reference proteome</keyword>
<evidence type="ECO:0000313" key="3">
    <source>
        <dbReference type="Proteomes" id="UP001437256"/>
    </source>
</evidence>
<dbReference type="Proteomes" id="UP001437256">
    <property type="component" value="Unassembled WGS sequence"/>
</dbReference>
<comment type="caution">
    <text evidence="2">The sequence shown here is derived from an EMBL/GenBank/DDBJ whole genome shotgun (WGS) entry which is preliminary data.</text>
</comment>
<evidence type="ECO:0000313" key="2">
    <source>
        <dbReference type="EMBL" id="KAL0056922.1"/>
    </source>
</evidence>
<feature type="region of interest" description="Disordered" evidence="1">
    <location>
        <begin position="1"/>
        <end position="22"/>
    </location>
</feature>
<organism evidence="2 3">
    <name type="scientific">Marasmius tenuissimus</name>
    <dbReference type="NCBI Taxonomy" id="585030"/>
    <lineage>
        <taxon>Eukaryota</taxon>
        <taxon>Fungi</taxon>
        <taxon>Dikarya</taxon>
        <taxon>Basidiomycota</taxon>
        <taxon>Agaricomycotina</taxon>
        <taxon>Agaricomycetes</taxon>
        <taxon>Agaricomycetidae</taxon>
        <taxon>Agaricales</taxon>
        <taxon>Marasmiineae</taxon>
        <taxon>Marasmiaceae</taxon>
        <taxon>Marasmius</taxon>
    </lineage>
</organism>
<name>A0ABR2Z8V7_9AGAR</name>
<proteinExistence type="predicted"/>